<name>A0A0B8NSX2_9VIBR</name>
<dbReference type="RefSeq" id="WP_261833502.1">
    <property type="nucleotide sequence ID" value="NZ_AP024881.1"/>
</dbReference>
<keyword evidence="2" id="KW-0238">DNA-binding</keyword>
<dbReference type="SMART" id="SM00342">
    <property type="entry name" value="HTH_ARAC"/>
    <property type="match status" value="1"/>
</dbReference>
<dbReference type="GO" id="GO:0000976">
    <property type="term" value="F:transcription cis-regulatory region binding"/>
    <property type="evidence" value="ECO:0007669"/>
    <property type="project" value="TreeGrafter"/>
</dbReference>
<evidence type="ECO:0000256" key="3">
    <source>
        <dbReference type="ARBA" id="ARBA00023163"/>
    </source>
</evidence>
<evidence type="ECO:0000313" key="7">
    <source>
        <dbReference type="Proteomes" id="UP000031671"/>
    </source>
</evidence>
<evidence type="ECO:0000259" key="5">
    <source>
        <dbReference type="PROSITE" id="PS01124"/>
    </source>
</evidence>
<dbReference type="PANTHER" id="PTHR47894:SF1">
    <property type="entry name" value="HTH-TYPE TRANSCRIPTIONAL REGULATOR VQSM"/>
    <property type="match status" value="1"/>
</dbReference>
<proteinExistence type="predicted"/>
<evidence type="ECO:0000256" key="1">
    <source>
        <dbReference type="ARBA" id="ARBA00023015"/>
    </source>
</evidence>
<dbReference type="GO" id="GO:0005829">
    <property type="term" value="C:cytosol"/>
    <property type="evidence" value="ECO:0007669"/>
    <property type="project" value="TreeGrafter"/>
</dbReference>
<keyword evidence="1" id="KW-0805">Transcription regulation</keyword>
<dbReference type="InterPro" id="IPR018062">
    <property type="entry name" value="HTH_AraC-typ_CS"/>
</dbReference>
<evidence type="ECO:0000256" key="4">
    <source>
        <dbReference type="SAM" id="Coils"/>
    </source>
</evidence>
<dbReference type="Pfam" id="PF12833">
    <property type="entry name" value="HTH_18"/>
    <property type="match status" value="1"/>
</dbReference>
<keyword evidence="3" id="KW-0804">Transcription</keyword>
<keyword evidence="4" id="KW-0175">Coiled coil</keyword>
<dbReference type="Proteomes" id="UP000031671">
    <property type="component" value="Unassembled WGS sequence"/>
</dbReference>
<comment type="caution">
    <text evidence="6">The sequence shown here is derived from an EMBL/GenBank/DDBJ whole genome shotgun (WGS) entry which is preliminary data.</text>
</comment>
<evidence type="ECO:0000256" key="2">
    <source>
        <dbReference type="ARBA" id="ARBA00023125"/>
    </source>
</evidence>
<dbReference type="PROSITE" id="PS00041">
    <property type="entry name" value="HTH_ARAC_FAMILY_1"/>
    <property type="match status" value="1"/>
</dbReference>
<dbReference type="Gene3D" id="1.10.10.60">
    <property type="entry name" value="Homeodomain-like"/>
    <property type="match status" value="1"/>
</dbReference>
<gene>
    <name evidence="6" type="ORF">JCM19231_4912</name>
</gene>
<dbReference type="InterPro" id="IPR032687">
    <property type="entry name" value="AraC-type_N"/>
</dbReference>
<dbReference type="PRINTS" id="PR00032">
    <property type="entry name" value="HTHARAC"/>
</dbReference>
<sequence length="325" mass="37068">MLSILESRSLYASINYLKSQKAPVSEWLHDCGLPPSLLDQVESRVPSVGWWKLLEFAASKLENNQLGVNIEAQDRGFSLMSQFGSAIYQSKTLASCWHEVATLSHTQSSNAALSLHTTEKGLWLLGTGTEQRVEHYPQIEQLVVCNFIRLGRFKLGEGWAPDAIKVINKQNQLLFSKLFPNADIILSSETGVFCYRKSSVPSKSELSNHSLSELSFSERLYQLLLAFAPHGLPSKRYFLDKLELSNRQLRSRLEQDKVTYRELVNKAKLEAAKQYLRDSQLKVIDIAYMLGYQNPNHFSRAFKKAEGETPLKFRQKKRPVNRPNF</sequence>
<protein>
    <submittedName>
        <fullName evidence="6">Transcriptional regulator, araC family</fullName>
    </submittedName>
</protein>
<dbReference type="Pfam" id="PF12625">
    <property type="entry name" value="Arabinose_bd"/>
    <property type="match status" value="1"/>
</dbReference>
<dbReference type="GO" id="GO:0003700">
    <property type="term" value="F:DNA-binding transcription factor activity"/>
    <property type="evidence" value="ECO:0007669"/>
    <property type="project" value="InterPro"/>
</dbReference>
<dbReference type="InterPro" id="IPR018060">
    <property type="entry name" value="HTH_AraC"/>
</dbReference>
<dbReference type="PROSITE" id="PS01124">
    <property type="entry name" value="HTH_ARAC_FAMILY_2"/>
    <property type="match status" value="1"/>
</dbReference>
<evidence type="ECO:0000313" key="6">
    <source>
        <dbReference type="EMBL" id="GAM57660.1"/>
    </source>
</evidence>
<dbReference type="InterPro" id="IPR009057">
    <property type="entry name" value="Homeodomain-like_sf"/>
</dbReference>
<dbReference type="SUPFAM" id="SSF46689">
    <property type="entry name" value="Homeodomain-like"/>
    <property type="match status" value="1"/>
</dbReference>
<dbReference type="PANTHER" id="PTHR47894">
    <property type="entry name" value="HTH-TYPE TRANSCRIPTIONAL REGULATOR GADX"/>
    <property type="match status" value="1"/>
</dbReference>
<feature type="domain" description="HTH araC/xylS-type" evidence="5">
    <location>
        <begin position="218"/>
        <end position="316"/>
    </location>
</feature>
<reference evidence="6 7" key="1">
    <citation type="submission" date="2015-01" db="EMBL/GenBank/DDBJ databases">
        <title>Vibrio sp. C1 JCM 19231 whole genome shotgun sequence.</title>
        <authorList>
            <person name="Sawabe T."/>
            <person name="Meirelles P."/>
            <person name="Feng G."/>
            <person name="Sayaka M."/>
            <person name="Hattori M."/>
            <person name="Ohkuma M."/>
        </authorList>
    </citation>
    <scope>NUCLEOTIDE SEQUENCE [LARGE SCALE GENOMIC DNA]</scope>
    <source>
        <strain evidence="7">JCM 19231</strain>
    </source>
</reference>
<dbReference type="AlphaFoldDB" id="A0A0B8NSX2"/>
<organism evidence="6 7">
    <name type="scientific">Vibrio ishigakensis</name>
    <dbReference type="NCBI Taxonomy" id="1481914"/>
    <lineage>
        <taxon>Bacteria</taxon>
        <taxon>Pseudomonadati</taxon>
        <taxon>Pseudomonadota</taxon>
        <taxon>Gammaproteobacteria</taxon>
        <taxon>Vibrionales</taxon>
        <taxon>Vibrionaceae</taxon>
        <taxon>Vibrio</taxon>
    </lineage>
</organism>
<accession>A0A0B8NSX2</accession>
<reference evidence="6 7" key="2">
    <citation type="submission" date="2015-01" db="EMBL/GenBank/DDBJ databases">
        <authorList>
            <consortium name="NBRP consortium"/>
            <person name="Sawabe T."/>
            <person name="Meirelles P."/>
            <person name="Feng G."/>
            <person name="Sayaka M."/>
            <person name="Hattori M."/>
            <person name="Ohkuma M."/>
        </authorList>
    </citation>
    <scope>NUCLEOTIDE SEQUENCE [LARGE SCALE GENOMIC DNA]</scope>
    <source>
        <strain evidence="7">JCM 19231</strain>
    </source>
</reference>
<keyword evidence="7" id="KW-1185">Reference proteome</keyword>
<dbReference type="InterPro" id="IPR020449">
    <property type="entry name" value="Tscrpt_reg_AraC-type_HTH"/>
</dbReference>
<dbReference type="EMBL" id="BBRZ01000060">
    <property type="protein sequence ID" value="GAM57660.1"/>
    <property type="molecule type" value="Genomic_DNA"/>
</dbReference>
<feature type="coiled-coil region" evidence="4">
    <location>
        <begin position="239"/>
        <end position="270"/>
    </location>
</feature>